<gene>
    <name evidence="4" type="ORF">S06H3_45563</name>
</gene>
<keyword evidence="2" id="KW-0560">Oxidoreductase</keyword>
<evidence type="ECO:0000313" key="4">
    <source>
        <dbReference type="EMBL" id="GAI34157.1"/>
    </source>
</evidence>
<dbReference type="SUPFAM" id="SSF47203">
    <property type="entry name" value="Acyl-CoA dehydrogenase C-terminal domain-like"/>
    <property type="match status" value="1"/>
</dbReference>
<accession>X1MR84</accession>
<name>X1MR84_9ZZZZ</name>
<dbReference type="GO" id="GO:0003995">
    <property type="term" value="F:acyl-CoA dehydrogenase activity"/>
    <property type="evidence" value="ECO:0007669"/>
    <property type="project" value="TreeGrafter"/>
</dbReference>
<dbReference type="InterPro" id="IPR036250">
    <property type="entry name" value="AcylCo_DH-like_C"/>
</dbReference>
<proteinExistence type="predicted"/>
<dbReference type="AlphaFoldDB" id="X1MR84"/>
<dbReference type="InterPro" id="IPR009075">
    <property type="entry name" value="AcylCo_DH/oxidase_C"/>
</dbReference>
<dbReference type="Pfam" id="PF00441">
    <property type="entry name" value="Acyl-CoA_dh_1"/>
    <property type="match status" value="1"/>
</dbReference>
<evidence type="ECO:0000259" key="3">
    <source>
        <dbReference type="Pfam" id="PF00441"/>
    </source>
</evidence>
<dbReference type="EMBL" id="BARV01028468">
    <property type="protein sequence ID" value="GAI34157.1"/>
    <property type="molecule type" value="Genomic_DNA"/>
</dbReference>
<feature type="domain" description="Acyl-CoA dehydrogenase/oxidase C-terminal" evidence="3">
    <location>
        <begin position="2"/>
        <end position="55"/>
    </location>
</feature>
<sequence>ANMVNRAADKAVQIHGAKAFLIGHPVEELYHRIRVTRVGTGSDEMQRLTIAKAILKD</sequence>
<feature type="non-terminal residue" evidence="4">
    <location>
        <position position="1"/>
    </location>
</feature>
<dbReference type="PANTHER" id="PTHR48083">
    <property type="entry name" value="MEDIUM-CHAIN SPECIFIC ACYL-COA DEHYDROGENASE, MITOCHONDRIAL-RELATED"/>
    <property type="match status" value="1"/>
</dbReference>
<dbReference type="InterPro" id="IPR050741">
    <property type="entry name" value="Acyl-CoA_dehydrogenase"/>
</dbReference>
<reference evidence="4" key="1">
    <citation type="journal article" date="2014" name="Front. Microbiol.">
        <title>High frequency of phylogenetically diverse reductive dehalogenase-homologous genes in deep subseafloor sedimentary metagenomes.</title>
        <authorList>
            <person name="Kawai M."/>
            <person name="Futagami T."/>
            <person name="Toyoda A."/>
            <person name="Takaki Y."/>
            <person name="Nishi S."/>
            <person name="Hori S."/>
            <person name="Arai W."/>
            <person name="Tsubouchi T."/>
            <person name="Morono Y."/>
            <person name="Uchiyama I."/>
            <person name="Ito T."/>
            <person name="Fujiyama A."/>
            <person name="Inagaki F."/>
            <person name="Takami H."/>
        </authorList>
    </citation>
    <scope>NUCLEOTIDE SEQUENCE</scope>
    <source>
        <strain evidence="4">Expedition CK06-06</strain>
    </source>
</reference>
<evidence type="ECO:0000256" key="1">
    <source>
        <dbReference type="ARBA" id="ARBA00022630"/>
    </source>
</evidence>
<keyword evidence="1" id="KW-0285">Flavoprotein</keyword>
<comment type="caution">
    <text evidence="4">The sequence shown here is derived from an EMBL/GenBank/DDBJ whole genome shotgun (WGS) entry which is preliminary data.</text>
</comment>
<protein>
    <recommendedName>
        <fullName evidence="3">Acyl-CoA dehydrogenase/oxidase C-terminal domain-containing protein</fullName>
    </recommendedName>
</protein>
<evidence type="ECO:0000256" key="2">
    <source>
        <dbReference type="ARBA" id="ARBA00023002"/>
    </source>
</evidence>
<dbReference type="GO" id="GO:0033539">
    <property type="term" value="P:fatty acid beta-oxidation using acyl-CoA dehydrogenase"/>
    <property type="evidence" value="ECO:0007669"/>
    <property type="project" value="TreeGrafter"/>
</dbReference>
<organism evidence="4">
    <name type="scientific">marine sediment metagenome</name>
    <dbReference type="NCBI Taxonomy" id="412755"/>
    <lineage>
        <taxon>unclassified sequences</taxon>
        <taxon>metagenomes</taxon>
        <taxon>ecological metagenomes</taxon>
    </lineage>
</organism>
<dbReference type="Gene3D" id="1.20.140.10">
    <property type="entry name" value="Butyryl-CoA Dehydrogenase, subunit A, domain 3"/>
    <property type="match status" value="1"/>
</dbReference>
<dbReference type="PANTHER" id="PTHR48083:SF2">
    <property type="entry name" value="MEDIUM-CHAIN SPECIFIC ACYL-COA DEHYDROGENASE, MITOCHONDRIAL"/>
    <property type="match status" value="1"/>
</dbReference>
<dbReference type="GO" id="GO:0005737">
    <property type="term" value="C:cytoplasm"/>
    <property type="evidence" value="ECO:0007669"/>
    <property type="project" value="TreeGrafter"/>
</dbReference>